<evidence type="ECO:0000313" key="3">
    <source>
        <dbReference type="Proteomes" id="UP001596106"/>
    </source>
</evidence>
<gene>
    <name evidence="2" type="ORF">ACFPMF_11195</name>
</gene>
<organism evidence="2 3">
    <name type="scientific">Larkinella bovis</name>
    <dbReference type="NCBI Taxonomy" id="683041"/>
    <lineage>
        <taxon>Bacteria</taxon>
        <taxon>Pseudomonadati</taxon>
        <taxon>Bacteroidota</taxon>
        <taxon>Cytophagia</taxon>
        <taxon>Cytophagales</taxon>
        <taxon>Spirosomataceae</taxon>
        <taxon>Larkinella</taxon>
    </lineage>
</organism>
<dbReference type="Proteomes" id="UP001596106">
    <property type="component" value="Unassembled WGS sequence"/>
</dbReference>
<name>A0ABW0IBZ4_9BACT</name>
<protein>
    <submittedName>
        <fullName evidence="2">Uncharacterized protein</fullName>
    </submittedName>
</protein>
<evidence type="ECO:0000313" key="2">
    <source>
        <dbReference type="EMBL" id="MFC5409876.1"/>
    </source>
</evidence>
<keyword evidence="3" id="KW-1185">Reference proteome</keyword>
<feature type="compositionally biased region" description="Basic and acidic residues" evidence="1">
    <location>
        <begin position="37"/>
        <end position="48"/>
    </location>
</feature>
<proteinExistence type="predicted"/>
<sequence length="1000" mass="113873">MSTLPQTDPITPNQIRNTLLHIILATSYIDKYAKDETKTHNEATEKETQPTGSTPQNPKLRGILNLRDALNEYNKLNNEGNNKGSSSFITSNLHVAQKKGAGVSKSIDTERLKKCYNQLIGKAIDNDVVENIFTALDRPTGASYTIEEKSKKIVSDFKPCIFLINEKFGRINPFTVTINQKSTLQAEEYHITYNNEGIQGPDTIEKFLHSNQELISWSISFNGLPLLPTNDYKSQKTSKTKKISGSTLLETSNNKKNVTGLVTSSFENIEIHKEIPLKPDHTDYCIAHYLNLDRQPTIAIVTLNWHGHTLLEAKMEQLQEFIRGRVPLAFDSLPAGGVIDGGKTVYVVLQERHSANNSQDVPFQMQISITKDEINGLRNGIYSSILYSQKRTSQVSSAVVLQTIKNAGNLEDIKQLGQNLSQYFKKGSRSDNNNSSIDEQILIATQDIRYRILGQMVNIQVLNDQTVEKQRNDFSQFIGHYICYYMRLAKWPVKLETSYIRIYADGTVLLRQPQDKNASDLNGFVRLRGSRLWIYLHHDLFDGSGREPIRFMIDSSSSGGSTTLKGIFSSETKQGNWLVSGRMLMKKISDFKEADFKIVEKDTTDVTIADFDHEDDLHFFTAEQPDGLIRTDGPFWAEIANRLQGPSAFDKLEELCTDKSLNTNPFNNNQFYYYTFKADPNDPKNREAFIIERNLVTFLPNGKVTIHTTNKKPYTGNAYFLNNTLRLSVSESNSGFFELFLDLRNDIVDLARIKILYGMSLWHSSIQIQGKMVVLSRFSGRPFIKEAKWYRFTPDQRQAIEEEDKKEGGVISYLRGEINRYMHATTDSSPQQFRPRDQSFREIHFLVACFYGYLMKASKDDKKLAYRTGENQIKLCQTHLKQAYIHGFACPFAGLNFDSDRVKFNPGEIAKAYSTALLSHLPDDNTRRAFLEEDGKTQEILKRVGQIAAEQRFLKQAFKSGGPLDNKELYDYAYRYWPNLLLNESPSSDTINDGILDSRS</sequence>
<evidence type="ECO:0000256" key="1">
    <source>
        <dbReference type="SAM" id="MobiDB-lite"/>
    </source>
</evidence>
<reference evidence="3" key="1">
    <citation type="journal article" date="2019" name="Int. J. Syst. Evol. Microbiol.">
        <title>The Global Catalogue of Microorganisms (GCM) 10K type strain sequencing project: providing services to taxonomists for standard genome sequencing and annotation.</title>
        <authorList>
            <consortium name="The Broad Institute Genomics Platform"/>
            <consortium name="The Broad Institute Genome Sequencing Center for Infectious Disease"/>
            <person name="Wu L."/>
            <person name="Ma J."/>
        </authorList>
    </citation>
    <scope>NUCLEOTIDE SEQUENCE [LARGE SCALE GENOMIC DNA]</scope>
    <source>
        <strain evidence="3">CCUG 55250</strain>
    </source>
</reference>
<comment type="caution">
    <text evidence="2">The sequence shown here is derived from an EMBL/GenBank/DDBJ whole genome shotgun (WGS) entry which is preliminary data.</text>
</comment>
<dbReference type="EMBL" id="JBHSMA010000002">
    <property type="protein sequence ID" value="MFC5409876.1"/>
    <property type="molecule type" value="Genomic_DNA"/>
</dbReference>
<accession>A0ABW0IBZ4</accession>
<feature type="region of interest" description="Disordered" evidence="1">
    <location>
        <begin position="37"/>
        <end position="60"/>
    </location>
</feature>
<dbReference type="RefSeq" id="WP_379844518.1">
    <property type="nucleotide sequence ID" value="NZ_JBHSMA010000002.1"/>
</dbReference>